<dbReference type="RefSeq" id="WP_126762744.1">
    <property type="nucleotide sequence ID" value="NZ_CP116507.1"/>
</dbReference>
<accession>A0AAF0BD53</accession>
<evidence type="ECO:0000313" key="2">
    <source>
        <dbReference type="Proteomes" id="UP001179600"/>
    </source>
</evidence>
<dbReference type="AlphaFoldDB" id="A0AAF0BD53"/>
<name>A0AAF0BD53_9ENTE</name>
<evidence type="ECO:0000313" key="1">
    <source>
        <dbReference type="EMBL" id="WCG23388.1"/>
    </source>
</evidence>
<dbReference type="InterPro" id="IPR000944">
    <property type="entry name" value="Tscrpt_reg_Rrf2"/>
</dbReference>
<reference evidence="1" key="1">
    <citation type="submission" date="2023-01" db="EMBL/GenBank/DDBJ databases">
        <title>Oxazolidinone resistance genes in florfenicol resistant enterococci from beef cattle and veal calves at slaughter.</title>
        <authorList>
            <person name="Biggel M."/>
        </authorList>
    </citation>
    <scope>NUCLEOTIDE SEQUENCE</scope>
    <source>
        <strain evidence="1">K204-1</strain>
    </source>
</reference>
<sequence length="157" mass="17451">MKLTNATEQAVAIVAILATQSHETLVSSETIYRKLSVSQSYIKKLLRKLVVAEIVSSVSGNSGGFQLNKALHDISLYDVVKAIEGPFHSFPDIGVLKQAFAEFDEEAQNGHYVIANFFTQADESWKNSLANISVADVFTKVFQGYETFPVHDWNLEH</sequence>
<dbReference type="Proteomes" id="UP001179600">
    <property type="component" value="Chromosome"/>
</dbReference>
<organism evidence="1 2">
    <name type="scientific">Vagococcus lutrae</name>
    <dbReference type="NCBI Taxonomy" id="81947"/>
    <lineage>
        <taxon>Bacteria</taxon>
        <taxon>Bacillati</taxon>
        <taxon>Bacillota</taxon>
        <taxon>Bacilli</taxon>
        <taxon>Lactobacillales</taxon>
        <taxon>Enterococcaceae</taxon>
        <taxon>Vagococcus</taxon>
    </lineage>
</organism>
<dbReference type="GO" id="GO:0003700">
    <property type="term" value="F:DNA-binding transcription factor activity"/>
    <property type="evidence" value="ECO:0007669"/>
    <property type="project" value="TreeGrafter"/>
</dbReference>
<dbReference type="InterPro" id="IPR036390">
    <property type="entry name" value="WH_DNA-bd_sf"/>
</dbReference>
<dbReference type="PROSITE" id="PS51197">
    <property type="entry name" value="HTH_RRF2_2"/>
    <property type="match status" value="1"/>
</dbReference>
<dbReference type="PANTHER" id="PTHR33221">
    <property type="entry name" value="WINGED HELIX-TURN-HELIX TRANSCRIPTIONAL REGULATOR, RRF2 FAMILY"/>
    <property type="match status" value="1"/>
</dbReference>
<proteinExistence type="predicted"/>
<dbReference type="InterPro" id="IPR036388">
    <property type="entry name" value="WH-like_DNA-bd_sf"/>
</dbReference>
<gene>
    <name evidence="1" type="ORF">PML95_03865</name>
</gene>
<dbReference type="Pfam" id="PF02082">
    <property type="entry name" value="Rrf2"/>
    <property type="match status" value="1"/>
</dbReference>
<dbReference type="NCBIfam" id="TIGR00738">
    <property type="entry name" value="rrf2_super"/>
    <property type="match status" value="1"/>
</dbReference>
<dbReference type="Gene3D" id="1.10.10.10">
    <property type="entry name" value="Winged helix-like DNA-binding domain superfamily/Winged helix DNA-binding domain"/>
    <property type="match status" value="1"/>
</dbReference>
<dbReference type="PANTHER" id="PTHR33221:SF9">
    <property type="entry name" value="RRF2 FAMILY PROTEIN"/>
    <property type="match status" value="1"/>
</dbReference>
<dbReference type="EMBL" id="CP116507">
    <property type="protein sequence ID" value="WCG23388.1"/>
    <property type="molecule type" value="Genomic_DNA"/>
</dbReference>
<dbReference type="GO" id="GO:0005829">
    <property type="term" value="C:cytosol"/>
    <property type="evidence" value="ECO:0007669"/>
    <property type="project" value="TreeGrafter"/>
</dbReference>
<dbReference type="SUPFAM" id="SSF46785">
    <property type="entry name" value="Winged helix' DNA-binding domain"/>
    <property type="match status" value="1"/>
</dbReference>
<protein>
    <submittedName>
        <fullName evidence="1">Rrf2 family transcriptional regulator</fullName>
    </submittedName>
</protein>